<dbReference type="PANTHER" id="PTHR43214:SF43">
    <property type="entry name" value="TWO-COMPONENT RESPONSE REGULATOR"/>
    <property type="match status" value="1"/>
</dbReference>
<evidence type="ECO:0000256" key="1">
    <source>
        <dbReference type="ARBA" id="ARBA00023125"/>
    </source>
</evidence>
<dbReference type="PANTHER" id="PTHR43214">
    <property type="entry name" value="TWO-COMPONENT RESPONSE REGULATOR"/>
    <property type="match status" value="1"/>
</dbReference>
<gene>
    <name evidence="3" type="ORF">IFO67_14965</name>
</gene>
<proteinExistence type="predicted"/>
<evidence type="ECO:0000313" key="4">
    <source>
        <dbReference type="Proteomes" id="UP000603602"/>
    </source>
</evidence>
<dbReference type="InterPro" id="IPR016032">
    <property type="entry name" value="Sig_transdc_resp-reg_C-effctor"/>
</dbReference>
<dbReference type="EMBL" id="JACYTO010000002">
    <property type="protein sequence ID" value="MBD8504195.1"/>
    <property type="molecule type" value="Genomic_DNA"/>
</dbReference>
<dbReference type="InterPro" id="IPR039420">
    <property type="entry name" value="WalR-like"/>
</dbReference>
<accession>A0ABR9BCX7</accession>
<dbReference type="PROSITE" id="PS50043">
    <property type="entry name" value="HTH_LUXR_2"/>
    <property type="match status" value="1"/>
</dbReference>
<evidence type="ECO:0000259" key="2">
    <source>
        <dbReference type="PROSITE" id="PS50043"/>
    </source>
</evidence>
<reference evidence="4" key="1">
    <citation type="submission" date="2023-07" db="EMBL/GenBank/DDBJ databases">
        <title>Thauera sp. CAU 1555 isolated from sand of Yaerae Beach.</title>
        <authorList>
            <person name="Kim W."/>
        </authorList>
    </citation>
    <scope>NUCLEOTIDE SEQUENCE [LARGE SCALE GENOMIC DNA]</scope>
    <source>
        <strain evidence="4">CAU 1555</strain>
    </source>
</reference>
<dbReference type="SMART" id="SM00421">
    <property type="entry name" value="HTH_LUXR"/>
    <property type="match status" value="1"/>
</dbReference>
<comment type="caution">
    <text evidence="3">The sequence shown here is derived from an EMBL/GenBank/DDBJ whole genome shotgun (WGS) entry which is preliminary data.</text>
</comment>
<dbReference type="Pfam" id="PF00196">
    <property type="entry name" value="GerE"/>
    <property type="match status" value="1"/>
</dbReference>
<dbReference type="Proteomes" id="UP000603602">
    <property type="component" value="Unassembled WGS sequence"/>
</dbReference>
<dbReference type="Gene3D" id="3.40.50.2300">
    <property type="match status" value="1"/>
</dbReference>
<protein>
    <submittedName>
        <fullName evidence="3">Response regulator transcription factor</fullName>
    </submittedName>
</protein>
<feature type="domain" description="HTH luxR-type" evidence="2">
    <location>
        <begin position="138"/>
        <end position="201"/>
    </location>
</feature>
<dbReference type="PRINTS" id="PR00038">
    <property type="entry name" value="HTHLUXR"/>
</dbReference>
<organism evidence="3 4">
    <name type="scientific">Thauera sedimentorum</name>
    <dbReference type="NCBI Taxonomy" id="2767595"/>
    <lineage>
        <taxon>Bacteria</taxon>
        <taxon>Pseudomonadati</taxon>
        <taxon>Pseudomonadota</taxon>
        <taxon>Betaproteobacteria</taxon>
        <taxon>Rhodocyclales</taxon>
        <taxon>Zoogloeaceae</taxon>
        <taxon>Thauera</taxon>
    </lineage>
</organism>
<keyword evidence="4" id="KW-1185">Reference proteome</keyword>
<sequence length="201" mass="21421">MTRHVFIAAGDSTMARWRDAFPDAVCCTPEAAHTAVPPADIVWLSASLPDWEARLARLTGAPATPSVVVLSPQPTQDEALLALDCGAQGYCHAYAAPLLLREIAVVVSHGGLWIGPELMGRVIGAFRKSLPAEPAQAAADVLIRLSPREQEVARAVAAGHSNKEIARLLGITERTVKAHLGTVFEKLGVRDRLQLALRVSA</sequence>
<keyword evidence="1" id="KW-0238">DNA-binding</keyword>
<evidence type="ECO:0000313" key="3">
    <source>
        <dbReference type="EMBL" id="MBD8504195.1"/>
    </source>
</evidence>
<dbReference type="SUPFAM" id="SSF46894">
    <property type="entry name" value="C-terminal effector domain of the bipartite response regulators"/>
    <property type="match status" value="1"/>
</dbReference>
<dbReference type="InterPro" id="IPR000792">
    <property type="entry name" value="Tscrpt_reg_LuxR_C"/>
</dbReference>
<name>A0ABR9BCX7_9RHOO</name>
<dbReference type="RefSeq" id="WP_187718965.1">
    <property type="nucleotide sequence ID" value="NZ_JACTAH010000002.1"/>
</dbReference>
<dbReference type="CDD" id="cd06170">
    <property type="entry name" value="LuxR_C_like"/>
    <property type="match status" value="1"/>
</dbReference>